<dbReference type="PANTHER" id="PTHR37482">
    <property type="entry name" value="OUTER MEMBRANE PROTEIN ASSEMBLY FACTOR BAME"/>
    <property type="match status" value="1"/>
</dbReference>
<reference evidence="5 6" key="1">
    <citation type="submission" date="2014-08" db="EMBL/GenBank/DDBJ databases">
        <title>Whole genome shotgun sequence of Rhizobium rubi NBRC 13261.</title>
        <authorList>
            <person name="Katano-Makiyama Y."/>
            <person name="Hosoyama A."/>
            <person name="Hashimoto M."/>
            <person name="Hosoyama Y."/>
            <person name="Noguchi M."/>
            <person name="Tsuchikane K."/>
            <person name="Uohara A."/>
            <person name="Ohji S."/>
            <person name="Ichikawa N."/>
            <person name="Kimura A."/>
            <person name="Yamazoe A."/>
            <person name="Fujita N."/>
        </authorList>
    </citation>
    <scope>NUCLEOTIDE SEQUENCE [LARGE SCALE GENOMIC DNA]</scope>
    <source>
        <strain evidence="5 6">NBRC 13261</strain>
    </source>
</reference>
<dbReference type="GO" id="GO:0051205">
    <property type="term" value="P:protein insertion into membrane"/>
    <property type="evidence" value="ECO:0007669"/>
    <property type="project" value="TreeGrafter"/>
</dbReference>
<organism evidence="5 6">
    <name type="scientific">Agrobacterium rubi TR3 = NBRC 13261</name>
    <dbReference type="NCBI Taxonomy" id="1368415"/>
    <lineage>
        <taxon>Bacteria</taxon>
        <taxon>Pseudomonadati</taxon>
        <taxon>Pseudomonadota</taxon>
        <taxon>Alphaproteobacteria</taxon>
        <taxon>Hyphomicrobiales</taxon>
        <taxon>Rhizobiaceae</taxon>
        <taxon>Rhizobium/Agrobacterium group</taxon>
        <taxon>Agrobacterium</taxon>
    </lineage>
</organism>
<protein>
    <recommendedName>
        <fullName evidence="4">Outer membrane protein assembly factor BamE domain-containing protein</fullName>
    </recommendedName>
</protein>
<dbReference type="GO" id="GO:0030674">
    <property type="term" value="F:protein-macromolecule adaptor activity"/>
    <property type="evidence" value="ECO:0007669"/>
    <property type="project" value="TreeGrafter"/>
</dbReference>
<keyword evidence="1" id="KW-0732">Signal</keyword>
<dbReference type="InterPro" id="IPR007450">
    <property type="entry name" value="BamE_dom"/>
</dbReference>
<dbReference type="GO" id="GO:0043165">
    <property type="term" value="P:Gram-negative-bacterium-type cell outer membrane assembly"/>
    <property type="evidence" value="ECO:0007669"/>
    <property type="project" value="TreeGrafter"/>
</dbReference>
<evidence type="ECO:0000313" key="6">
    <source>
        <dbReference type="Proteomes" id="UP000028701"/>
    </source>
</evidence>
<feature type="domain" description="Outer membrane protein assembly factor BamE" evidence="4">
    <location>
        <begin position="48"/>
        <end position="123"/>
    </location>
</feature>
<evidence type="ECO:0000256" key="1">
    <source>
        <dbReference type="ARBA" id="ARBA00022729"/>
    </source>
</evidence>
<dbReference type="RefSeq" id="WP_045228974.1">
    <property type="nucleotide sequence ID" value="NZ_BBJU01000005.1"/>
</dbReference>
<sequence>MIAVGETQVSKQKSGTQTKFLSKTAVAIVIASSLLTACSSTTDVFHNGYVADEQSLQLIPVGSSREQVLLTMGTPSTTATFGNEVFYYISQKRVRKAAFMKPQLVEQTILAIYFDKNGVVSQKANYTLQDGKVFDTISRTTPTGGKDLTFLQQLLSGGTAGAGIAKSILGQSGDNGSGF</sequence>
<dbReference type="Gene3D" id="3.30.1450.10">
    <property type="match status" value="1"/>
</dbReference>
<dbReference type="Proteomes" id="UP000028701">
    <property type="component" value="Unassembled WGS sequence"/>
</dbReference>
<evidence type="ECO:0000259" key="4">
    <source>
        <dbReference type="Pfam" id="PF04355"/>
    </source>
</evidence>
<gene>
    <name evidence="5" type="ORF">RRU01S_05_00080</name>
</gene>
<dbReference type="PANTHER" id="PTHR37482:SF1">
    <property type="entry name" value="OUTER MEMBRANE PROTEIN ASSEMBLY FACTOR BAME"/>
    <property type="match status" value="1"/>
</dbReference>
<evidence type="ECO:0000256" key="3">
    <source>
        <dbReference type="ARBA" id="ARBA00023237"/>
    </source>
</evidence>
<accession>A0A081CRS0</accession>
<name>A0A081CRS0_9HYPH</name>
<keyword evidence="3" id="KW-0998">Cell outer membrane</keyword>
<dbReference type="OrthoDB" id="9808313at2"/>
<comment type="caution">
    <text evidence="5">The sequence shown here is derived from an EMBL/GenBank/DDBJ whole genome shotgun (WGS) entry which is preliminary data.</text>
</comment>
<dbReference type="InterPro" id="IPR026592">
    <property type="entry name" value="BamE"/>
</dbReference>
<dbReference type="Pfam" id="PF04355">
    <property type="entry name" value="BamE"/>
    <property type="match status" value="1"/>
</dbReference>
<proteinExistence type="predicted"/>
<dbReference type="InterPro" id="IPR037873">
    <property type="entry name" value="BamE-like"/>
</dbReference>
<evidence type="ECO:0000313" key="5">
    <source>
        <dbReference type="EMBL" id="GAK69366.1"/>
    </source>
</evidence>
<dbReference type="GO" id="GO:1990063">
    <property type="term" value="C:Bam protein complex"/>
    <property type="evidence" value="ECO:0007669"/>
    <property type="project" value="TreeGrafter"/>
</dbReference>
<dbReference type="EMBL" id="BBJU01000005">
    <property type="protein sequence ID" value="GAK69366.1"/>
    <property type="molecule type" value="Genomic_DNA"/>
</dbReference>
<dbReference type="eggNOG" id="COG2913">
    <property type="taxonomic scope" value="Bacteria"/>
</dbReference>
<keyword evidence="2" id="KW-0472">Membrane</keyword>
<evidence type="ECO:0000256" key="2">
    <source>
        <dbReference type="ARBA" id="ARBA00023136"/>
    </source>
</evidence>
<dbReference type="AlphaFoldDB" id="A0A081CRS0"/>